<evidence type="ECO:0000256" key="1">
    <source>
        <dbReference type="SAM" id="Phobius"/>
    </source>
</evidence>
<gene>
    <name evidence="2" type="primary">tppC</name>
    <name evidence="2" type="ORF">QLQ87_18120</name>
</gene>
<organism evidence="2 3">
    <name type="scientific">Aeromonas salmonicida</name>
    <dbReference type="NCBI Taxonomy" id="645"/>
    <lineage>
        <taxon>Bacteria</taxon>
        <taxon>Pseudomonadati</taxon>
        <taxon>Pseudomonadota</taxon>
        <taxon>Gammaproteobacteria</taxon>
        <taxon>Aeromonadales</taxon>
        <taxon>Aeromonadaceae</taxon>
        <taxon>Aeromonas</taxon>
    </lineage>
</organism>
<dbReference type="InterPro" id="IPR012902">
    <property type="entry name" value="N_methyl_site"/>
</dbReference>
<feature type="transmembrane region" description="Helical" evidence="1">
    <location>
        <begin position="12"/>
        <end position="31"/>
    </location>
</feature>
<keyword evidence="1" id="KW-0812">Transmembrane</keyword>
<protein>
    <submittedName>
        <fullName evidence="2">Type IVa pilus pseudopilin TppC</fullName>
    </submittedName>
</protein>
<dbReference type="GO" id="GO:0043683">
    <property type="term" value="P:type IV pilus assembly"/>
    <property type="evidence" value="ECO:0007669"/>
    <property type="project" value="InterPro"/>
</dbReference>
<keyword evidence="1" id="KW-1133">Transmembrane helix</keyword>
<dbReference type="Pfam" id="PF16074">
    <property type="entry name" value="PilW"/>
    <property type="match status" value="1"/>
</dbReference>
<sequence length="328" mass="35613">MNSRGFTLVEWLIAMVIGVFLLGGVLAVFVASRSTTNESFDQSELLENGRIAMRLITQDLRWAGFWGDFTGGALTVGDELTLSSGATVANDCLDERNEGSLPSSLFPVRPLWVAHISTAGTMSGFACISSPTRVANTDVISIKRLIGNPVTGGLDANRFYMATNTQLAHLFRGNETAPSETTMPMRQIWEYQHHVYYLSPNGSGGFELRKRMLTADGGSWLISGALVDGIERMVLLFGVDTSNVPDGRIDKFSAIDAVTSQEWGEGRVIAVRVFLLVRSLQASSRYTNNNVYQLGNVSVAGNGDGFRRLLLESTVVLRNPMMMAGGGQ</sequence>
<dbReference type="PROSITE" id="PS00409">
    <property type="entry name" value="PROKAR_NTER_METHYL"/>
    <property type="match status" value="1"/>
</dbReference>
<dbReference type="KEGG" id="aeo:O23A_p2909"/>
<evidence type="ECO:0000313" key="2">
    <source>
        <dbReference type="EMBL" id="WHF36040.1"/>
    </source>
</evidence>
<dbReference type="InterPro" id="IPR032092">
    <property type="entry name" value="PilW"/>
</dbReference>
<proteinExistence type="predicted"/>
<evidence type="ECO:0000313" key="3">
    <source>
        <dbReference type="Proteomes" id="UP001239426"/>
    </source>
</evidence>
<dbReference type="Pfam" id="PF07963">
    <property type="entry name" value="N_methyl"/>
    <property type="match status" value="1"/>
</dbReference>
<dbReference type="EMBL" id="CP124841">
    <property type="protein sequence ID" value="WHF36040.1"/>
    <property type="molecule type" value="Genomic_DNA"/>
</dbReference>
<dbReference type="NCBIfam" id="TIGR02532">
    <property type="entry name" value="IV_pilin_GFxxxE"/>
    <property type="match status" value="1"/>
</dbReference>
<dbReference type="AlphaFoldDB" id="A0AAQ1AHW5"/>
<dbReference type="RefSeq" id="WP_081045664.1">
    <property type="nucleotide sequence ID" value="NZ_CAWMOS010000046.1"/>
</dbReference>
<dbReference type="Proteomes" id="UP001239426">
    <property type="component" value="Chromosome"/>
</dbReference>
<name>A0AAQ1AHW5_AERSA</name>
<reference evidence="2" key="1">
    <citation type="submission" date="2023-05" db="EMBL/GenBank/DDBJ databases">
        <title>Aeromonas salmonicida 57, complete genome.</title>
        <authorList>
            <person name="Shao L."/>
        </authorList>
    </citation>
    <scope>NUCLEOTIDE SEQUENCE</scope>
    <source>
        <strain evidence="2">57</strain>
    </source>
</reference>
<keyword evidence="1" id="KW-0472">Membrane</keyword>
<accession>A0AAQ1AHW5</accession>